<dbReference type="PANTHER" id="PTHR40061:SF1">
    <property type="entry name" value="SPORULATION PROTEIN YLMC-RELATED"/>
    <property type="match status" value="1"/>
</dbReference>
<accession>A0ABR7MVX5</accession>
<name>A0ABR7MVX5_9FIRM</name>
<dbReference type="RefSeq" id="WP_022141910.1">
    <property type="nucleotide sequence ID" value="NZ_JACRSW010000032.1"/>
</dbReference>
<dbReference type="InterPro" id="IPR014238">
    <property type="entry name" value="Spore_YlmC/YmxH"/>
</dbReference>
<keyword evidence="3" id="KW-1185">Reference proteome</keyword>
<dbReference type="InterPro" id="IPR027275">
    <property type="entry name" value="PRC-brl_dom"/>
</dbReference>
<protein>
    <submittedName>
        <fullName evidence="2">YlmC/YmxH family sporulation protein</fullName>
    </submittedName>
</protein>
<dbReference type="Proteomes" id="UP000637513">
    <property type="component" value="Unassembled WGS sequence"/>
</dbReference>
<sequence>MRLCELREKEVINICDGEKLGNVCDIDFDIKTGRICALVIPGPCKLFGVLGREHEYIIPYCNVQRIGADVILVEADIEKCLHKCEWN</sequence>
<evidence type="ECO:0000313" key="3">
    <source>
        <dbReference type="Proteomes" id="UP000637513"/>
    </source>
</evidence>
<reference evidence="2 3" key="1">
    <citation type="submission" date="2020-08" db="EMBL/GenBank/DDBJ databases">
        <title>Genome public.</title>
        <authorList>
            <person name="Liu C."/>
            <person name="Sun Q."/>
        </authorList>
    </citation>
    <scope>NUCLEOTIDE SEQUENCE [LARGE SCALE GENOMIC DNA]</scope>
    <source>
        <strain evidence="2 3">BX3</strain>
    </source>
</reference>
<proteinExistence type="predicted"/>
<dbReference type="NCBIfam" id="TIGR02888">
    <property type="entry name" value="spore_YlmC_YmxH"/>
    <property type="match status" value="1"/>
</dbReference>
<dbReference type="PANTHER" id="PTHR40061">
    <property type="entry name" value="SPORULATION PROTEIN YLMC-RELATED"/>
    <property type="match status" value="1"/>
</dbReference>
<dbReference type="SUPFAM" id="SSF50346">
    <property type="entry name" value="PRC-barrel domain"/>
    <property type="match status" value="1"/>
</dbReference>
<organism evidence="2 3">
    <name type="scientific">Jutongia hominis</name>
    <dbReference type="NCBI Taxonomy" id="2763664"/>
    <lineage>
        <taxon>Bacteria</taxon>
        <taxon>Bacillati</taxon>
        <taxon>Bacillota</taxon>
        <taxon>Clostridia</taxon>
        <taxon>Lachnospirales</taxon>
        <taxon>Lachnospiraceae</taxon>
        <taxon>Jutongia</taxon>
    </lineage>
</organism>
<evidence type="ECO:0000313" key="2">
    <source>
        <dbReference type="EMBL" id="MBC8557951.1"/>
    </source>
</evidence>
<dbReference type="Gene3D" id="2.30.30.240">
    <property type="entry name" value="PRC-barrel domain"/>
    <property type="match status" value="1"/>
</dbReference>
<dbReference type="InterPro" id="IPR011033">
    <property type="entry name" value="PRC_barrel-like_sf"/>
</dbReference>
<dbReference type="EMBL" id="JACRSW010000032">
    <property type="protein sequence ID" value="MBC8557951.1"/>
    <property type="molecule type" value="Genomic_DNA"/>
</dbReference>
<evidence type="ECO:0000259" key="1">
    <source>
        <dbReference type="Pfam" id="PF05239"/>
    </source>
</evidence>
<comment type="caution">
    <text evidence="2">The sequence shown here is derived from an EMBL/GenBank/DDBJ whole genome shotgun (WGS) entry which is preliminary data.</text>
</comment>
<feature type="domain" description="PRC-barrel" evidence="1">
    <location>
        <begin position="2"/>
        <end position="76"/>
    </location>
</feature>
<gene>
    <name evidence="2" type="ORF">H8700_09560</name>
</gene>
<dbReference type="Pfam" id="PF05239">
    <property type="entry name" value="PRC"/>
    <property type="match status" value="1"/>
</dbReference>